<sequence>MTDSAVTVDPATGRPGHPPVVVQTPATSANLGAGFDCFGLALGRHDELSAELTGGADGELVIEVTGQGADEVPRTADHLVVRAIARAFAAAGRPGPLPGLRLSCTNRIPHGGGQGSSAAAIVGGLLVGRALSVQLGAPIELSEADVLDLAVAMEGHPDNVAPALLGGFTIAATGADGRPAVVSRTVHPQIRAVLFGAHTASSTEHARGLLPASVPHRDAVANVGAAALFVHAVTADPTHLWAATADRLHQDYRAAAMPASAALVRELRAAGYPAMISGAGPSVLVLTTSALDVQAWRRPGFDAAELTVDTAGAVVVTEGDRRSS</sequence>
<dbReference type="EC" id="2.7.1.39" evidence="7 8"/>
<accession>A0A4U6QLT0</accession>
<evidence type="ECO:0000256" key="8">
    <source>
        <dbReference type="NCBIfam" id="TIGR00191"/>
    </source>
</evidence>
<comment type="caution">
    <text evidence="7">Lacks conserved residue(s) required for the propagation of feature annotation.</text>
</comment>
<dbReference type="AlphaFoldDB" id="A0A4U6QLT0"/>
<dbReference type="OrthoDB" id="9769912at2"/>
<dbReference type="Proteomes" id="UP000306985">
    <property type="component" value="Unassembled WGS sequence"/>
</dbReference>
<dbReference type="InterPro" id="IPR006204">
    <property type="entry name" value="GHMP_kinase_N_dom"/>
</dbReference>
<keyword evidence="1 7" id="KW-0028">Amino-acid biosynthesis</keyword>
<dbReference type="SUPFAM" id="SSF54211">
    <property type="entry name" value="Ribosomal protein S5 domain 2-like"/>
    <property type="match status" value="1"/>
</dbReference>
<dbReference type="InterPro" id="IPR036554">
    <property type="entry name" value="GHMP_kinase_C_sf"/>
</dbReference>
<comment type="function">
    <text evidence="7">Catalyzes the ATP-dependent phosphorylation of L-homoserine to L-homoserine phosphate.</text>
</comment>
<evidence type="ECO:0000256" key="1">
    <source>
        <dbReference type="ARBA" id="ARBA00022605"/>
    </source>
</evidence>
<evidence type="ECO:0000256" key="4">
    <source>
        <dbReference type="ARBA" id="ARBA00022741"/>
    </source>
</evidence>
<dbReference type="SUPFAM" id="SSF55060">
    <property type="entry name" value="GHMP Kinase, C-terminal domain"/>
    <property type="match status" value="1"/>
</dbReference>
<comment type="subcellular location">
    <subcellularLocation>
        <location evidence="7">Cytoplasm</location>
    </subcellularLocation>
</comment>
<keyword evidence="5 7" id="KW-0418">Kinase</keyword>
<dbReference type="HAMAP" id="MF_00384">
    <property type="entry name" value="Homoser_kinase"/>
    <property type="match status" value="1"/>
</dbReference>
<dbReference type="PANTHER" id="PTHR20861:SF1">
    <property type="entry name" value="HOMOSERINE KINASE"/>
    <property type="match status" value="1"/>
</dbReference>
<comment type="pathway">
    <text evidence="7">Amino-acid biosynthesis; L-threonine biosynthesis; L-threonine from L-aspartate: step 4/5.</text>
</comment>
<name>A0A4U6QLT0_9ACTN</name>
<dbReference type="UniPathway" id="UPA00050">
    <property type="reaction ID" value="UER00064"/>
</dbReference>
<dbReference type="RefSeq" id="WP_137448391.1">
    <property type="nucleotide sequence ID" value="NZ_SZZH01000001.1"/>
</dbReference>
<proteinExistence type="inferred from homology"/>
<dbReference type="InterPro" id="IPR014721">
    <property type="entry name" value="Ribsml_uS5_D2-typ_fold_subgr"/>
</dbReference>
<evidence type="ECO:0000313" key="12">
    <source>
        <dbReference type="Proteomes" id="UP000306985"/>
    </source>
</evidence>
<evidence type="ECO:0000256" key="6">
    <source>
        <dbReference type="ARBA" id="ARBA00022840"/>
    </source>
</evidence>
<dbReference type="Gene3D" id="3.30.230.10">
    <property type="match status" value="1"/>
</dbReference>
<comment type="catalytic activity">
    <reaction evidence="7">
        <text>L-homoserine + ATP = O-phospho-L-homoserine + ADP + H(+)</text>
        <dbReference type="Rhea" id="RHEA:13985"/>
        <dbReference type="ChEBI" id="CHEBI:15378"/>
        <dbReference type="ChEBI" id="CHEBI:30616"/>
        <dbReference type="ChEBI" id="CHEBI:57476"/>
        <dbReference type="ChEBI" id="CHEBI:57590"/>
        <dbReference type="ChEBI" id="CHEBI:456216"/>
        <dbReference type="EC" id="2.7.1.39"/>
    </reaction>
</comment>
<evidence type="ECO:0000256" key="5">
    <source>
        <dbReference type="ARBA" id="ARBA00022777"/>
    </source>
</evidence>
<evidence type="ECO:0000313" key="11">
    <source>
        <dbReference type="EMBL" id="TKV61088.1"/>
    </source>
</evidence>
<dbReference type="GO" id="GO:0005524">
    <property type="term" value="F:ATP binding"/>
    <property type="evidence" value="ECO:0007669"/>
    <property type="project" value="UniProtKB-UniRule"/>
</dbReference>
<keyword evidence="7" id="KW-0963">Cytoplasm</keyword>
<gene>
    <name evidence="7" type="primary">thrB</name>
    <name evidence="11" type="ORF">FDO65_05430</name>
</gene>
<dbReference type="NCBIfam" id="TIGR00191">
    <property type="entry name" value="thrB"/>
    <property type="match status" value="1"/>
</dbReference>
<comment type="caution">
    <text evidence="11">The sequence shown here is derived from an EMBL/GenBank/DDBJ whole genome shotgun (WGS) entry which is preliminary data.</text>
</comment>
<protein>
    <recommendedName>
        <fullName evidence="7 8">Homoserine kinase</fullName>
        <shortName evidence="7">HK</shortName>
        <shortName evidence="7">HSK</shortName>
        <ecNumber evidence="7 8">2.7.1.39</ecNumber>
    </recommendedName>
</protein>
<keyword evidence="3 7" id="KW-0791">Threonine biosynthesis</keyword>
<dbReference type="InterPro" id="IPR020568">
    <property type="entry name" value="Ribosomal_Su5_D2-typ_SF"/>
</dbReference>
<feature type="domain" description="GHMP kinase N-terminal" evidence="9">
    <location>
        <begin position="79"/>
        <end position="167"/>
    </location>
</feature>
<dbReference type="InterPro" id="IPR000870">
    <property type="entry name" value="Homoserine_kinase"/>
</dbReference>
<evidence type="ECO:0000259" key="10">
    <source>
        <dbReference type="Pfam" id="PF08544"/>
    </source>
</evidence>
<dbReference type="PRINTS" id="PR00958">
    <property type="entry name" value="HOMSERKINASE"/>
</dbReference>
<keyword evidence="2 7" id="KW-0808">Transferase</keyword>
<keyword evidence="12" id="KW-1185">Reference proteome</keyword>
<dbReference type="InterPro" id="IPR013750">
    <property type="entry name" value="GHMP_kinase_C_dom"/>
</dbReference>
<reference evidence="11 12" key="1">
    <citation type="submission" date="2019-05" db="EMBL/GenBank/DDBJ databases">
        <title>Nakamurella sp. N5BH11, whole genome shotgun sequence.</title>
        <authorList>
            <person name="Tuo L."/>
        </authorList>
    </citation>
    <scope>NUCLEOTIDE SEQUENCE [LARGE SCALE GENOMIC DNA]</scope>
    <source>
        <strain evidence="11 12">N5BH11</strain>
    </source>
</reference>
<evidence type="ECO:0000259" key="9">
    <source>
        <dbReference type="Pfam" id="PF00288"/>
    </source>
</evidence>
<dbReference type="PANTHER" id="PTHR20861">
    <property type="entry name" value="HOMOSERINE/4-DIPHOSPHOCYTIDYL-2-C-METHYL-D-ERYTHRITOL KINASE"/>
    <property type="match status" value="1"/>
</dbReference>
<evidence type="ECO:0000256" key="2">
    <source>
        <dbReference type="ARBA" id="ARBA00022679"/>
    </source>
</evidence>
<dbReference type="Pfam" id="PF08544">
    <property type="entry name" value="GHMP_kinases_C"/>
    <property type="match status" value="1"/>
</dbReference>
<keyword evidence="4 7" id="KW-0547">Nucleotide-binding</keyword>
<dbReference type="Gene3D" id="3.30.70.890">
    <property type="entry name" value="GHMP kinase, C-terminal domain"/>
    <property type="match status" value="1"/>
</dbReference>
<feature type="domain" description="GHMP kinase C-terminal" evidence="10">
    <location>
        <begin position="247"/>
        <end position="290"/>
    </location>
</feature>
<evidence type="ECO:0000256" key="3">
    <source>
        <dbReference type="ARBA" id="ARBA00022697"/>
    </source>
</evidence>
<keyword evidence="6 7" id="KW-0067">ATP-binding</keyword>
<comment type="similarity">
    <text evidence="7">Belongs to the GHMP kinase family. Homoserine kinase subfamily.</text>
</comment>
<dbReference type="Pfam" id="PF00288">
    <property type="entry name" value="GHMP_kinases_N"/>
    <property type="match status" value="1"/>
</dbReference>
<dbReference type="EMBL" id="SZZH01000001">
    <property type="protein sequence ID" value="TKV61088.1"/>
    <property type="molecule type" value="Genomic_DNA"/>
</dbReference>
<evidence type="ECO:0000256" key="7">
    <source>
        <dbReference type="HAMAP-Rule" id="MF_00384"/>
    </source>
</evidence>
<organism evidence="11 12">
    <name type="scientific">Nakamurella flava</name>
    <dbReference type="NCBI Taxonomy" id="2576308"/>
    <lineage>
        <taxon>Bacteria</taxon>
        <taxon>Bacillati</taxon>
        <taxon>Actinomycetota</taxon>
        <taxon>Actinomycetes</taxon>
        <taxon>Nakamurellales</taxon>
        <taxon>Nakamurellaceae</taxon>
        <taxon>Nakamurella</taxon>
    </lineage>
</organism>
<dbReference type="GO" id="GO:0004413">
    <property type="term" value="F:homoserine kinase activity"/>
    <property type="evidence" value="ECO:0007669"/>
    <property type="project" value="UniProtKB-UniRule"/>
</dbReference>
<dbReference type="PIRSF" id="PIRSF000676">
    <property type="entry name" value="Homoser_kin"/>
    <property type="match status" value="1"/>
</dbReference>
<dbReference type="GO" id="GO:0009088">
    <property type="term" value="P:threonine biosynthetic process"/>
    <property type="evidence" value="ECO:0007669"/>
    <property type="project" value="UniProtKB-UniRule"/>
</dbReference>
<dbReference type="GO" id="GO:0005737">
    <property type="term" value="C:cytoplasm"/>
    <property type="evidence" value="ECO:0007669"/>
    <property type="project" value="UniProtKB-SubCell"/>
</dbReference>